<dbReference type="InterPro" id="IPR000595">
    <property type="entry name" value="cNMP-bd_dom"/>
</dbReference>
<dbReference type="SUPFAM" id="SSF51206">
    <property type="entry name" value="cAMP-binding domain-like"/>
    <property type="match status" value="1"/>
</dbReference>
<gene>
    <name evidence="10" type="ORF">PZA18_06890</name>
</gene>
<evidence type="ECO:0000256" key="6">
    <source>
        <dbReference type="ARBA" id="ARBA00022992"/>
    </source>
</evidence>
<dbReference type="GO" id="GO:0016301">
    <property type="term" value="F:kinase activity"/>
    <property type="evidence" value="ECO:0007669"/>
    <property type="project" value="UniProtKB-KW"/>
</dbReference>
<dbReference type="PROSITE" id="PS50042">
    <property type="entry name" value="CNMP_BINDING_3"/>
    <property type="match status" value="1"/>
</dbReference>
<evidence type="ECO:0000313" key="10">
    <source>
        <dbReference type="EMBL" id="MDK2123772.1"/>
    </source>
</evidence>
<evidence type="ECO:0000256" key="1">
    <source>
        <dbReference type="ARBA" id="ARBA00022535"/>
    </source>
</evidence>
<dbReference type="SMART" id="SM00220">
    <property type="entry name" value="S_TKc"/>
    <property type="match status" value="1"/>
</dbReference>
<evidence type="ECO:0000259" key="9">
    <source>
        <dbReference type="PROSITE" id="PS50042"/>
    </source>
</evidence>
<dbReference type="PROSITE" id="PS00107">
    <property type="entry name" value="PROTEIN_KINASE_ATP"/>
    <property type="match status" value="1"/>
</dbReference>
<dbReference type="Pfam" id="PF00027">
    <property type="entry name" value="cNMP_binding"/>
    <property type="match status" value="1"/>
</dbReference>
<evidence type="ECO:0000256" key="4">
    <source>
        <dbReference type="ARBA" id="ARBA00022777"/>
    </source>
</evidence>
<dbReference type="RefSeq" id="WP_284100077.1">
    <property type="nucleotide sequence ID" value="NZ_JARRAF010000006.1"/>
</dbReference>
<comment type="caution">
    <text evidence="10">The sequence shown here is derived from an EMBL/GenBank/DDBJ whole genome shotgun (WGS) entry which is preliminary data.</text>
</comment>
<dbReference type="EMBL" id="JARRAF010000006">
    <property type="protein sequence ID" value="MDK2123772.1"/>
    <property type="molecule type" value="Genomic_DNA"/>
</dbReference>
<keyword evidence="4 10" id="KW-0418">Kinase</keyword>
<dbReference type="PANTHER" id="PTHR43289">
    <property type="entry name" value="MITOGEN-ACTIVATED PROTEIN KINASE KINASE KINASE 20-RELATED"/>
    <property type="match status" value="1"/>
</dbReference>
<evidence type="ECO:0000256" key="3">
    <source>
        <dbReference type="ARBA" id="ARBA00022741"/>
    </source>
</evidence>
<organism evidence="10 11">
    <name type="scientific">Parachitinimonas caeni</name>
    <dbReference type="NCBI Taxonomy" id="3031301"/>
    <lineage>
        <taxon>Bacteria</taxon>
        <taxon>Pseudomonadati</taxon>
        <taxon>Pseudomonadota</taxon>
        <taxon>Betaproteobacteria</taxon>
        <taxon>Neisseriales</taxon>
        <taxon>Chitinibacteraceae</taxon>
        <taxon>Parachitinimonas</taxon>
    </lineage>
</organism>
<protein>
    <submittedName>
        <fullName evidence="10">Protein kinase</fullName>
    </submittedName>
</protein>
<dbReference type="InterPro" id="IPR017441">
    <property type="entry name" value="Protein_kinase_ATP_BS"/>
</dbReference>
<evidence type="ECO:0000256" key="7">
    <source>
        <dbReference type="PROSITE-ProRule" id="PRU10141"/>
    </source>
</evidence>
<feature type="binding site" evidence="7">
    <location>
        <position position="40"/>
    </location>
    <ligand>
        <name>ATP</name>
        <dbReference type="ChEBI" id="CHEBI:30616"/>
    </ligand>
</feature>
<dbReference type="InterPro" id="IPR014710">
    <property type="entry name" value="RmlC-like_jellyroll"/>
</dbReference>
<reference evidence="10" key="1">
    <citation type="submission" date="2023-03" db="EMBL/GenBank/DDBJ databases">
        <title>Chitinimonas shenzhenensis gen. nov., sp. nov., a novel member of family Burkholderiaceae isolated from activated sludge collected in Shen Zhen, China.</title>
        <authorList>
            <person name="Wang X."/>
        </authorList>
    </citation>
    <scope>NUCLEOTIDE SEQUENCE</scope>
    <source>
        <strain evidence="10">DQS-5</strain>
    </source>
</reference>
<dbReference type="PROSITE" id="PS50011">
    <property type="entry name" value="PROTEIN_KINASE_DOM"/>
    <property type="match status" value="1"/>
</dbReference>
<name>A0ABT7DUN9_9NEIS</name>
<proteinExistence type="predicted"/>
<keyword evidence="11" id="KW-1185">Reference proteome</keyword>
<dbReference type="CDD" id="cd00038">
    <property type="entry name" value="CAP_ED"/>
    <property type="match status" value="1"/>
</dbReference>
<keyword evidence="3 7" id="KW-0547">Nucleotide-binding</keyword>
<dbReference type="Gene3D" id="1.10.510.10">
    <property type="entry name" value="Transferase(Phosphotransferase) domain 1"/>
    <property type="match status" value="1"/>
</dbReference>
<keyword evidence="2" id="KW-0808">Transferase</keyword>
<dbReference type="Gene3D" id="3.30.200.20">
    <property type="entry name" value="Phosphorylase Kinase, domain 1"/>
    <property type="match status" value="1"/>
</dbReference>
<evidence type="ECO:0000256" key="5">
    <source>
        <dbReference type="ARBA" id="ARBA00022840"/>
    </source>
</evidence>
<dbReference type="Gene3D" id="2.60.120.10">
    <property type="entry name" value="Jelly Rolls"/>
    <property type="match status" value="1"/>
</dbReference>
<dbReference type="Proteomes" id="UP001172778">
    <property type="component" value="Unassembled WGS sequence"/>
</dbReference>
<accession>A0ABT7DUN9</accession>
<evidence type="ECO:0000256" key="2">
    <source>
        <dbReference type="ARBA" id="ARBA00022679"/>
    </source>
</evidence>
<dbReference type="InterPro" id="IPR000719">
    <property type="entry name" value="Prot_kinase_dom"/>
</dbReference>
<dbReference type="InterPro" id="IPR011009">
    <property type="entry name" value="Kinase-like_dom_sf"/>
</dbReference>
<dbReference type="InterPro" id="IPR008271">
    <property type="entry name" value="Ser/Thr_kinase_AS"/>
</dbReference>
<keyword evidence="1" id="KW-0140">cGMP</keyword>
<feature type="domain" description="Cyclic nucleotide-binding" evidence="9">
    <location>
        <begin position="298"/>
        <end position="396"/>
    </location>
</feature>
<keyword evidence="6" id="KW-0142">cGMP-binding</keyword>
<dbReference type="PANTHER" id="PTHR43289:SF6">
    <property type="entry name" value="SERINE_THREONINE-PROTEIN KINASE NEKL-3"/>
    <property type="match status" value="1"/>
</dbReference>
<dbReference type="SMART" id="SM00100">
    <property type="entry name" value="cNMP"/>
    <property type="match status" value="1"/>
</dbReference>
<dbReference type="Pfam" id="PF00069">
    <property type="entry name" value="Pkinase"/>
    <property type="match status" value="1"/>
</dbReference>
<dbReference type="CDD" id="cd14014">
    <property type="entry name" value="STKc_PknB_like"/>
    <property type="match status" value="1"/>
</dbReference>
<evidence type="ECO:0000313" key="11">
    <source>
        <dbReference type="Proteomes" id="UP001172778"/>
    </source>
</evidence>
<keyword evidence="5 7" id="KW-0067">ATP-binding</keyword>
<dbReference type="SUPFAM" id="SSF56112">
    <property type="entry name" value="Protein kinase-like (PK-like)"/>
    <property type="match status" value="1"/>
</dbReference>
<feature type="domain" description="Protein kinase" evidence="8">
    <location>
        <begin position="11"/>
        <end position="274"/>
    </location>
</feature>
<dbReference type="InterPro" id="IPR018490">
    <property type="entry name" value="cNMP-bd_dom_sf"/>
</dbReference>
<evidence type="ECO:0000259" key="8">
    <source>
        <dbReference type="PROSITE" id="PS50011"/>
    </source>
</evidence>
<sequence>MGEMPEKIGKYRIVRELGRGTTGVVYLAVDPFLGTQVAIKRAHPELLEDRSQGGRFLRLLQNEASLVGKLKHPHIAALLDAEIEEHEAYVVVEYVEGSTLEVHCSVDELLPVRDVVEVIFKCCNALDYAQRLGLIHRDIKPANILLTREREVKLTDFGAALALKSEKTQITGFIGSPAFMSPEQVMEKPLTHQSDIYSLGVVMYQLLTGRLPFEADSDYTTIYKICNETPQPLKVLRPELPDGLQAIIDHTLARDPARRYPTWVAFAEALASLFRELPRRGDDVADSEKFNLLKPLSFFSEFSDVELWSVLRLGTWHWLPRGTQLIREGMPGNSFYILVEGRVSVTRKGWELDTLDAGESLGEMAYLNPASRVRSATITADTDISVLKIRGDSLHQAPPELQMRFDKVFIRLLVERLTQANRQLAAIDIGRI</sequence>
<dbReference type="PROSITE" id="PS00108">
    <property type="entry name" value="PROTEIN_KINASE_ST"/>
    <property type="match status" value="1"/>
</dbReference>